<dbReference type="Proteomes" id="UP000307440">
    <property type="component" value="Unassembled WGS sequence"/>
</dbReference>
<keyword evidence="3" id="KW-0808">Transferase</keyword>
<evidence type="ECO:0000256" key="9">
    <source>
        <dbReference type="ARBA" id="ARBA00023136"/>
    </source>
</evidence>
<sequence>MEILNFAVKEGGEVKARPTTLLSRIITPIHFIGMLFMPIIFLIAYAMRFALGIKNDIVGQWLREYSLPTADFTPQTILALQIAGVISSVWVWKATCDVFTFLGSQWHFIGRREKPKLITSGPYASVRHPLYTWFIAQGLCQMLMYWSWVPAIAFGVTLFSLVVKIPIE</sequence>
<keyword evidence="8" id="KW-0443">Lipid metabolism</keyword>
<keyword evidence="5 12" id="KW-0812">Transmembrane</keyword>
<evidence type="ECO:0000256" key="2">
    <source>
        <dbReference type="ARBA" id="ARBA00022516"/>
    </source>
</evidence>
<keyword evidence="9 12" id="KW-0472">Membrane</keyword>
<comment type="subcellular location">
    <subcellularLocation>
        <location evidence="1">Endomembrane system</location>
        <topology evidence="1">Multi-pass membrane protein</topology>
    </subcellularLocation>
</comment>
<reference evidence="13 14" key="1">
    <citation type="journal article" date="2019" name="Nat. Ecol. Evol.">
        <title>Megaphylogeny resolves global patterns of mushroom evolution.</title>
        <authorList>
            <person name="Varga T."/>
            <person name="Krizsan K."/>
            <person name="Foldi C."/>
            <person name="Dima B."/>
            <person name="Sanchez-Garcia M."/>
            <person name="Sanchez-Ramirez S."/>
            <person name="Szollosi G.J."/>
            <person name="Szarkandi J.G."/>
            <person name="Papp V."/>
            <person name="Albert L."/>
            <person name="Andreopoulos W."/>
            <person name="Angelini C."/>
            <person name="Antonin V."/>
            <person name="Barry K.W."/>
            <person name="Bougher N.L."/>
            <person name="Buchanan P."/>
            <person name="Buyck B."/>
            <person name="Bense V."/>
            <person name="Catcheside P."/>
            <person name="Chovatia M."/>
            <person name="Cooper J."/>
            <person name="Damon W."/>
            <person name="Desjardin D."/>
            <person name="Finy P."/>
            <person name="Geml J."/>
            <person name="Haridas S."/>
            <person name="Hughes K."/>
            <person name="Justo A."/>
            <person name="Karasinski D."/>
            <person name="Kautmanova I."/>
            <person name="Kiss B."/>
            <person name="Kocsube S."/>
            <person name="Kotiranta H."/>
            <person name="LaButti K.M."/>
            <person name="Lechner B.E."/>
            <person name="Liimatainen K."/>
            <person name="Lipzen A."/>
            <person name="Lukacs Z."/>
            <person name="Mihaltcheva S."/>
            <person name="Morgado L.N."/>
            <person name="Niskanen T."/>
            <person name="Noordeloos M.E."/>
            <person name="Ohm R.A."/>
            <person name="Ortiz-Santana B."/>
            <person name="Ovrebo C."/>
            <person name="Racz N."/>
            <person name="Riley R."/>
            <person name="Savchenko A."/>
            <person name="Shiryaev A."/>
            <person name="Soop K."/>
            <person name="Spirin V."/>
            <person name="Szebenyi C."/>
            <person name="Tomsovsky M."/>
            <person name="Tulloss R.E."/>
            <person name="Uehling J."/>
            <person name="Grigoriev I.V."/>
            <person name="Vagvolgyi C."/>
            <person name="Papp T."/>
            <person name="Martin F.M."/>
            <person name="Miettinen O."/>
            <person name="Hibbett D.S."/>
            <person name="Nagy L.G."/>
        </authorList>
    </citation>
    <scope>NUCLEOTIDE SEQUENCE [LARGE SCALE GENOMIC DNA]</scope>
    <source>
        <strain evidence="13 14">CBS 121175</strain>
    </source>
</reference>
<evidence type="ECO:0000256" key="12">
    <source>
        <dbReference type="SAM" id="Phobius"/>
    </source>
</evidence>
<dbReference type="EMBL" id="ML210430">
    <property type="protein sequence ID" value="TFK18114.1"/>
    <property type="molecule type" value="Genomic_DNA"/>
</dbReference>
<feature type="transmembrane region" description="Helical" evidence="12">
    <location>
        <begin position="143"/>
        <end position="163"/>
    </location>
</feature>
<keyword evidence="14" id="KW-1185">Reference proteome</keyword>
<evidence type="ECO:0000313" key="13">
    <source>
        <dbReference type="EMBL" id="TFK18114.1"/>
    </source>
</evidence>
<dbReference type="Gene3D" id="1.20.120.1630">
    <property type="match status" value="1"/>
</dbReference>
<evidence type="ECO:0000256" key="8">
    <source>
        <dbReference type="ARBA" id="ARBA00023098"/>
    </source>
</evidence>
<evidence type="ECO:0000256" key="7">
    <source>
        <dbReference type="ARBA" id="ARBA00022989"/>
    </source>
</evidence>
<evidence type="ECO:0000256" key="6">
    <source>
        <dbReference type="ARBA" id="ARBA00022824"/>
    </source>
</evidence>
<proteinExistence type="predicted"/>
<protein>
    <recommendedName>
        <fullName evidence="15">Protein-S-isoprenylcysteine O-methyltransferase</fullName>
    </recommendedName>
</protein>
<dbReference type="UniPathway" id="UPA00753"/>
<evidence type="ECO:0000256" key="10">
    <source>
        <dbReference type="ARBA" id="ARBA00023209"/>
    </source>
</evidence>
<evidence type="ECO:0000256" key="1">
    <source>
        <dbReference type="ARBA" id="ARBA00004127"/>
    </source>
</evidence>
<evidence type="ECO:0000256" key="4">
    <source>
        <dbReference type="ARBA" id="ARBA00022691"/>
    </source>
</evidence>
<dbReference type="InterPro" id="IPR007318">
    <property type="entry name" value="Phopholipid_MeTrfase"/>
</dbReference>
<evidence type="ECO:0000313" key="14">
    <source>
        <dbReference type="Proteomes" id="UP000307440"/>
    </source>
</evidence>
<dbReference type="AlphaFoldDB" id="A0A5C3KDS6"/>
<accession>A0A5C3KDS6</accession>
<name>A0A5C3KDS6_COPMA</name>
<keyword evidence="6" id="KW-0256">Endoplasmic reticulum</keyword>
<evidence type="ECO:0000256" key="5">
    <source>
        <dbReference type="ARBA" id="ARBA00022692"/>
    </source>
</evidence>
<dbReference type="GO" id="GO:0012505">
    <property type="term" value="C:endomembrane system"/>
    <property type="evidence" value="ECO:0007669"/>
    <property type="project" value="UniProtKB-SubCell"/>
</dbReference>
<dbReference type="GO" id="GO:0006656">
    <property type="term" value="P:phosphatidylcholine biosynthetic process"/>
    <property type="evidence" value="ECO:0007669"/>
    <property type="project" value="UniProtKB-UniPathway"/>
</dbReference>
<evidence type="ECO:0000256" key="11">
    <source>
        <dbReference type="ARBA" id="ARBA00023264"/>
    </source>
</evidence>
<keyword evidence="7 12" id="KW-1133">Transmembrane helix</keyword>
<evidence type="ECO:0000256" key="3">
    <source>
        <dbReference type="ARBA" id="ARBA00022603"/>
    </source>
</evidence>
<dbReference type="OrthoDB" id="422086at2759"/>
<organism evidence="13 14">
    <name type="scientific">Coprinopsis marcescibilis</name>
    <name type="common">Agaric fungus</name>
    <name type="synonym">Psathyrella marcescibilis</name>
    <dbReference type="NCBI Taxonomy" id="230819"/>
    <lineage>
        <taxon>Eukaryota</taxon>
        <taxon>Fungi</taxon>
        <taxon>Dikarya</taxon>
        <taxon>Basidiomycota</taxon>
        <taxon>Agaricomycotina</taxon>
        <taxon>Agaricomycetes</taxon>
        <taxon>Agaricomycetidae</taxon>
        <taxon>Agaricales</taxon>
        <taxon>Agaricineae</taxon>
        <taxon>Psathyrellaceae</taxon>
        <taxon>Coprinopsis</taxon>
    </lineage>
</organism>
<keyword evidence="2" id="KW-0444">Lipid biosynthesis</keyword>
<feature type="non-terminal residue" evidence="13">
    <location>
        <position position="168"/>
    </location>
</feature>
<keyword evidence="4" id="KW-0949">S-adenosyl-L-methionine</keyword>
<feature type="transmembrane region" description="Helical" evidence="12">
    <location>
        <begin position="29"/>
        <end position="51"/>
    </location>
</feature>
<dbReference type="Pfam" id="PF04191">
    <property type="entry name" value="PEMT"/>
    <property type="match status" value="1"/>
</dbReference>
<dbReference type="STRING" id="230819.A0A5C3KDS6"/>
<keyword evidence="10" id="KW-0594">Phospholipid biosynthesis</keyword>
<gene>
    <name evidence="13" type="ORF">FA15DRAFT_603912</name>
</gene>
<evidence type="ECO:0008006" key="15">
    <source>
        <dbReference type="Google" id="ProtNLM"/>
    </source>
</evidence>
<keyword evidence="11" id="KW-1208">Phospholipid metabolism</keyword>
<dbReference type="GO" id="GO:0008168">
    <property type="term" value="F:methyltransferase activity"/>
    <property type="evidence" value="ECO:0007669"/>
    <property type="project" value="UniProtKB-KW"/>
</dbReference>
<keyword evidence="3" id="KW-0489">Methyltransferase</keyword>
<dbReference type="GO" id="GO:0032259">
    <property type="term" value="P:methylation"/>
    <property type="evidence" value="ECO:0007669"/>
    <property type="project" value="UniProtKB-KW"/>
</dbReference>